<feature type="transmembrane region" description="Helical" evidence="6">
    <location>
        <begin position="615"/>
        <end position="633"/>
    </location>
</feature>
<name>A0A4R6UEM5_9GAMM</name>
<feature type="transmembrane region" description="Helical" evidence="6">
    <location>
        <begin position="666"/>
        <end position="687"/>
    </location>
</feature>
<dbReference type="RefSeq" id="WP_133593543.1">
    <property type="nucleotide sequence ID" value="NZ_CP037953.1"/>
</dbReference>
<dbReference type="EMBL" id="SNYM01000028">
    <property type="protein sequence ID" value="TDQ43609.1"/>
    <property type="molecule type" value="Genomic_DNA"/>
</dbReference>
<protein>
    <recommendedName>
        <fullName evidence="7">SSD domain-containing protein</fullName>
    </recommendedName>
</protein>
<dbReference type="PANTHER" id="PTHR33406:SF10">
    <property type="entry name" value="SSD DOMAIN-CONTAINING PROTEIN"/>
    <property type="match status" value="1"/>
</dbReference>
<feature type="transmembrane region" description="Helical" evidence="6">
    <location>
        <begin position="743"/>
        <end position="767"/>
    </location>
</feature>
<feature type="transmembrane region" description="Helical" evidence="6">
    <location>
        <begin position="412"/>
        <end position="431"/>
    </location>
</feature>
<dbReference type="Pfam" id="PF03176">
    <property type="entry name" value="MMPL"/>
    <property type="match status" value="2"/>
</dbReference>
<dbReference type="InterPro" id="IPR004869">
    <property type="entry name" value="MMPL_dom"/>
</dbReference>
<keyword evidence="4 6" id="KW-1133">Transmembrane helix</keyword>
<feature type="domain" description="SSD" evidence="7">
    <location>
        <begin position="252"/>
        <end position="379"/>
    </location>
</feature>
<proteinExistence type="predicted"/>
<keyword evidence="2" id="KW-1003">Cell membrane</keyword>
<evidence type="ECO:0000256" key="3">
    <source>
        <dbReference type="ARBA" id="ARBA00022692"/>
    </source>
</evidence>
<evidence type="ECO:0000256" key="1">
    <source>
        <dbReference type="ARBA" id="ARBA00004651"/>
    </source>
</evidence>
<keyword evidence="3 6" id="KW-0812">Transmembrane</keyword>
<dbReference type="AlphaFoldDB" id="A0A4R6UEM5"/>
<evidence type="ECO:0000256" key="6">
    <source>
        <dbReference type="SAM" id="Phobius"/>
    </source>
</evidence>
<dbReference type="Gene3D" id="1.20.1640.10">
    <property type="entry name" value="Multidrug efflux transporter AcrB transmembrane domain"/>
    <property type="match status" value="2"/>
</dbReference>
<feature type="transmembrane region" description="Helical" evidence="6">
    <location>
        <begin position="708"/>
        <end position="731"/>
    </location>
</feature>
<evidence type="ECO:0000256" key="2">
    <source>
        <dbReference type="ARBA" id="ARBA00022475"/>
    </source>
</evidence>
<reference evidence="8 9" key="1">
    <citation type="submission" date="2019-03" db="EMBL/GenBank/DDBJ databases">
        <title>Genomic Encyclopedia of Type Strains, Phase IV (KMG-IV): sequencing the most valuable type-strain genomes for metagenomic binning, comparative biology and taxonomic classification.</title>
        <authorList>
            <person name="Goeker M."/>
        </authorList>
    </citation>
    <scope>NUCLEOTIDE SEQUENCE [LARGE SCALE GENOMIC DNA]</scope>
    <source>
        <strain evidence="8 9">DSM 103792</strain>
    </source>
</reference>
<comment type="subcellular location">
    <subcellularLocation>
        <location evidence="1">Cell membrane</location>
        <topology evidence="1">Multi-pass membrane protein</topology>
    </subcellularLocation>
</comment>
<dbReference type="Proteomes" id="UP000295375">
    <property type="component" value="Unassembled WGS sequence"/>
</dbReference>
<evidence type="ECO:0000313" key="8">
    <source>
        <dbReference type="EMBL" id="TDQ43609.1"/>
    </source>
</evidence>
<dbReference type="OrthoDB" id="5963930at2"/>
<gene>
    <name evidence="8" type="ORF">EV696_1288</name>
</gene>
<feature type="transmembrane region" description="Helical" evidence="6">
    <location>
        <begin position="325"/>
        <end position="346"/>
    </location>
</feature>
<feature type="transmembrane region" description="Helical" evidence="6">
    <location>
        <begin position="640"/>
        <end position="660"/>
    </location>
</feature>
<dbReference type="GO" id="GO:0005886">
    <property type="term" value="C:plasma membrane"/>
    <property type="evidence" value="ECO:0007669"/>
    <property type="project" value="UniProtKB-SubCell"/>
</dbReference>
<accession>A0A4R6UEM5</accession>
<keyword evidence="9" id="KW-1185">Reference proteome</keyword>
<feature type="transmembrane region" description="Helical" evidence="6">
    <location>
        <begin position="283"/>
        <end position="305"/>
    </location>
</feature>
<feature type="transmembrane region" description="Helical" evidence="6">
    <location>
        <begin position="12"/>
        <end position="32"/>
    </location>
</feature>
<dbReference type="SUPFAM" id="SSF82866">
    <property type="entry name" value="Multidrug efflux transporter AcrB transmembrane domain"/>
    <property type="match status" value="2"/>
</dbReference>
<comment type="caution">
    <text evidence="8">The sequence shown here is derived from an EMBL/GenBank/DDBJ whole genome shotgun (WGS) entry which is preliminary data.</text>
</comment>
<evidence type="ECO:0000259" key="7">
    <source>
        <dbReference type="PROSITE" id="PS50156"/>
    </source>
</evidence>
<feature type="transmembrane region" description="Helical" evidence="6">
    <location>
        <begin position="358"/>
        <end position="380"/>
    </location>
</feature>
<evidence type="ECO:0000256" key="5">
    <source>
        <dbReference type="ARBA" id="ARBA00023136"/>
    </source>
</evidence>
<feature type="transmembrane region" description="Helical" evidence="6">
    <location>
        <begin position="227"/>
        <end position="246"/>
    </location>
</feature>
<evidence type="ECO:0000256" key="4">
    <source>
        <dbReference type="ARBA" id="ARBA00022989"/>
    </source>
</evidence>
<keyword evidence="5 6" id="KW-0472">Membrane</keyword>
<dbReference type="InterPro" id="IPR000731">
    <property type="entry name" value="SSD"/>
</dbReference>
<dbReference type="InterPro" id="IPR050545">
    <property type="entry name" value="Mycobact_MmpL"/>
</dbReference>
<feature type="transmembrane region" description="Helical" evidence="6">
    <location>
        <begin position="253"/>
        <end position="271"/>
    </location>
</feature>
<evidence type="ECO:0000313" key="9">
    <source>
        <dbReference type="Proteomes" id="UP000295375"/>
    </source>
</evidence>
<dbReference type="PANTHER" id="PTHR33406">
    <property type="entry name" value="MEMBRANE PROTEIN MJ1562-RELATED"/>
    <property type="match status" value="1"/>
</dbReference>
<organism evidence="8 9">
    <name type="scientific">Permianibacter aggregans</name>
    <dbReference type="NCBI Taxonomy" id="1510150"/>
    <lineage>
        <taxon>Bacteria</taxon>
        <taxon>Pseudomonadati</taxon>
        <taxon>Pseudomonadota</taxon>
        <taxon>Gammaproteobacteria</taxon>
        <taxon>Pseudomonadales</taxon>
        <taxon>Pseudomonadaceae</taxon>
        <taxon>Permianibacter</taxon>
    </lineage>
</organism>
<dbReference type="PROSITE" id="PS50156">
    <property type="entry name" value="SSD"/>
    <property type="match status" value="1"/>
</dbReference>
<sequence>MKKGFFARVADGLISARVAVVIIFALITAYMLTSALQIRVDAGFAKNVPQEHEYMKTYFEHQQEFGGANRVLIALQDTSGDIFNPVFFERLEAVTKAVQSIPGVDQSQVSSLFTPNTRFTEITEEGFEGGPVVPADFRAEPDDLERVRENVLKAGIVGRLVANDFSAAMITAQLLDINPQTGEPLDYIKFAQDLEQQIRGQYQNDQVKVHIIGFAKMIGDVAEGARGVLMFFAIAIAITAVLLYLFTHSARLTFLPITCSLIAVVWQLGSLNLMGFGIDPMSILVPFLVFAIGVSHSVQLVNAFATELSTGLTPFEAIKNACGRVWGPGISGLLSDVVGFLTLLLIKIEIIQELAVTAALGVGMLLFTNLILLPCLLSWVKPSERFNQRIAKQHAMQAKWWDKISALSLRKFAWIPIVIGIGLFVVGYIGGQKLFVGDSQAGAPQLRPNSVYNQDTRFITEHFSIGVDLITVIVESEEESCSNYERLNAIDEFGWHISNVPGVQSVVSLADIAKVVNSATFEGNMNWRVLSRDQAVLAQATRLVPTSSGLLNAACTVVPVMIFTEDHKADTIERVVKAVKDYRDQNPQEGMEFRLATGPVGVMAATNEAVAAAKWPMLGGVYAAVILLCLLSFRSIRGTIAVVLPLMLVSVLAEAVMAGMGIGLTVYTLPVVALGVGVGVDYGIYIFSQMRRYLREGHSVQWSYRETLHVTGSAVLFTGLTLAIGVATWMLSALQFQADMGSLLTFMFLLNMLGAVLLLPALASYLYPKHH</sequence>